<evidence type="ECO:0000256" key="10">
    <source>
        <dbReference type="SAM" id="MobiDB-lite"/>
    </source>
</evidence>
<reference evidence="12 13" key="1">
    <citation type="submission" date="2024-03" db="EMBL/GenBank/DDBJ databases">
        <title>Genome-scale model development and genomic sequencing of the oleaginous clade Lipomyces.</title>
        <authorList>
            <consortium name="Lawrence Berkeley National Laboratory"/>
            <person name="Czajka J.J."/>
            <person name="Han Y."/>
            <person name="Kim J."/>
            <person name="Mondo S.J."/>
            <person name="Hofstad B.A."/>
            <person name="Robles A."/>
            <person name="Haridas S."/>
            <person name="Riley R."/>
            <person name="LaButti K."/>
            <person name="Pangilinan J."/>
            <person name="Andreopoulos W."/>
            <person name="Lipzen A."/>
            <person name="Yan J."/>
            <person name="Wang M."/>
            <person name="Ng V."/>
            <person name="Grigoriev I.V."/>
            <person name="Spatafora J.W."/>
            <person name="Magnuson J.K."/>
            <person name="Baker S.E."/>
            <person name="Pomraning K.R."/>
        </authorList>
    </citation>
    <scope>NUCLEOTIDE SEQUENCE [LARGE SCALE GENOMIC DNA]</scope>
    <source>
        <strain evidence="12 13">Phaff 52-87</strain>
    </source>
</reference>
<dbReference type="GeneID" id="90040181"/>
<keyword evidence="8 9" id="KW-0539">Nucleus</keyword>
<evidence type="ECO:0000256" key="2">
    <source>
        <dbReference type="ARBA" id="ARBA00022490"/>
    </source>
</evidence>
<name>A0ABR1F2I6_9ASCO</name>
<evidence type="ECO:0000256" key="3">
    <source>
        <dbReference type="ARBA" id="ARBA00022603"/>
    </source>
</evidence>
<keyword evidence="4 9" id="KW-0808">Transferase</keyword>
<sequence>MTYHAHAISRDNAHFTPPVNRSMLVLDRDFFTVRVPLTALQILDPREFKAVRSLEQDLLQLHGVGNIVKRRREDGDGGTDFLILLRPGLGPGQMEGVSEKMKEYLEQHPDYPLVPYTLELGYKHWKPEEILSAVLPEDLLDEVPTGFSLTGHIAHMNLRSQYLPYKYLIGQVILDKNPSVRTVVNKLDTIDTVFRTFEMEVIAGEKNYMVEHRESDCTFRFDFSKVYWNSRLQGEHLRLISIFKPGEAICDVMAGVGPFALPAGKNGLMVLANDLNGDSFASMQENIKINKVSNNVFPYNLDGREFIKISVSELRRLAHLRKMLRVPVKDAASGPEGSGGEQGPSNKKAKKAENSVRRSDMQTSPDGGKEKGKKSKGRQGPKVREVPVPTTYAHYVMNLPHAAIEFLDAFRGLHKDDDVATTPMPMVHVYCFHKSDDPEDPKPEDSVVHPALRQRVADALGFEIPIEELSFHYVRLVAPSKTMHCISFRLPREVAFARD</sequence>
<dbReference type="Pfam" id="PF25133">
    <property type="entry name" value="TYW2_N_2"/>
    <property type="match status" value="1"/>
</dbReference>
<dbReference type="InterPro" id="IPR056743">
    <property type="entry name" value="TRM5-TYW2-like_MTfase"/>
</dbReference>
<dbReference type="PANTHER" id="PTHR23245:SF36">
    <property type="entry name" value="TRNA (GUANINE(37)-N1)-METHYLTRANSFERASE"/>
    <property type="match status" value="1"/>
</dbReference>
<comment type="similarity">
    <text evidence="1">Belongs to the class I-like SAM-binding methyltransferase superfamily. TRM5/TYW2 family.</text>
</comment>
<evidence type="ECO:0000256" key="8">
    <source>
        <dbReference type="ARBA" id="ARBA00023242"/>
    </source>
</evidence>
<feature type="binding site" evidence="9">
    <location>
        <position position="236"/>
    </location>
    <ligand>
        <name>S-adenosyl-L-methionine</name>
        <dbReference type="ChEBI" id="CHEBI:59789"/>
    </ligand>
</feature>
<accession>A0ABR1F2I6</accession>
<dbReference type="InterPro" id="IPR025792">
    <property type="entry name" value="tRNA_Gua_MeTrfase_euk"/>
</dbReference>
<dbReference type="RefSeq" id="XP_064767053.1">
    <property type="nucleotide sequence ID" value="XM_064914669.1"/>
</dbReference>
<comment type="subunit">
    <text evidence="9">Monomer.</text>
</comment>
<dbReference type="SUPFAM" id="SSF53335">
    <property type="entry name" value="S-adenosyl-L-methionine-dependent methyltransferases"/>
    <property type="match status" value="1"/>
</dbReference>
<dbReference type="Gene3D" id="3.40.50.150">
    <property type="entry name" value="Vaccinia Virus protein VP39"/>
    <property type="match status" value="1"/>
</dbReference>
<dbReference type="EC" id="2.1.1.228" evidence="9"/>
<dbReference type="PANTHER" id="PTHR23245">
    <property type="entry name" value="TRNA METHYLTRANSFERASE"/>
    <property type="match status" value="1"/>
</dbReference>
<evidence type="ECO:0000256" key="9">
    <source>
        <dbReference type="HAMAP-Rule" id="MF_03152"/>
    </source>
</evidence>
<comment type="subcellular location">
    <subcellularLocation>
        <location evidence="9">Mitochondrion matrix</location>
    </subcellularLocation>
    <subcellularLocation>
        <location evidence="9">Nucleus</location>
    </subcellularLocation>
    <subcellularLocation>
        <location evidence="9">Cytoplasm</location>
    </subcellularLocation>
    <text evidence="9">Predominantly in the mitochondria and in the nucleus.</text>
</comment>
<protein>
    <recommendedName>
        <fullName evidence="9">tRNA (guanine(37)-N1)-methyltransferase</fullName>
        <ecNumber evidence="9">2.1.1.228</ecNumber>
    </recommendedName>
    <alternativeName>
        <fullName evidence="9">M1G-methyltransferase</fullName>
    </alternativeName>
    <alternativeName>
        <fullName evidence="9">tRNA [GM37] methyltransferase</fullName>
    </alternativeName>
    <alternativeName>
        <fullName evidence="9">tRNA methyltransferase 5</fullName>
    </alternativeName>
</protein>
<feature type="compositionally biased region" description="Basic and acidic residues" evidence="10">
    <location>
        <begin position="351"/>
        <end position="360"/>
    </location>
</feature>
<comment type="caution">
    <text evidence="12">The sequence shown here is derived from an EMBL/GenBank/DDBJ whole genome shotgun (WGS) entry which is preliminary data.</text>
</comment>
<comment type="function">
    <text evidence="9">Specifically methylates the N1 position of guanosine-37 in various cytoplasmic and mitochondrial tRNAs. Methylation is not dependent on the nature of the nucleoside 5' of the target nucleoside. This is the first step in the biosynthesis of wybutosine (yW), a modified base adjacent to the anticodon of tRNAs and required for accurate decoding.</text>
</comment>
<keyword evidence="7 9" id="KW-0496">Mitochondrion</keyword>
<feature type="binding site" evidence="9">
    <location>
        <begin position="274"/>
        <end position="275"/>
    </location>
    <ligand>
        <name>S-adenosyl-L-methionine</name>
        <dbReference type="ChEBI" id="CHEBI:59789"/>
    </ligand>
</feature>
<evidence type="ECO:0000256" key="5">
    <source>
        <dbReference type="ARBA" id="ARBA00022691"/>
    </source>
</evidence>
<dbReference type="PROSITE" id="PS51684">
    <property type="entry name" value="SAM_MT_TRM5_TYW2"/>
    <property type="match status" value="1"/>
</dbReference>
<dbReference type="Proteomes" id="UP001498771">
    <property type="component" value="Unassembled WGS sequence"/>
</dbReference>
<evidence type="ECO:0000256" key="6">
    <source>
        <dbReference type="ARBA" id="ARBA00022694"/>
    </source>
</evidence>
<evidence type="ECO:0000313" key="13">
    <source>
        <dbReference type="Proteomes" id="UP001498771"/>
    </source>
</evidence>
<dbReference type="InterPro" id="IPR056744">
    <property type="entry name" value="TRM5/TYW2-like_N"/>
</dbReference>
<dbReference type="Gene3D" id="3.30.300.110">
    <property type="entry name" value="Met-10+ protein-like domains"/>
    <property type="match status" value="1"/>
</dbReference>
<dbReference type="Pfam" id="PF02475">
    <property type="entry name" value="TRM5-TYW2_MTfase"/>
    <property type="match status" value="1"/>
</dbReference>
<evidence type="ECO:0000256" key="4">
    <source>
        <dbReference type="ARBA" id="ARBA00022679"/>
    </source>
</evidence>
<proteinExistence type="inferred from homology"/>
<feature type="binding site" evidence="9">
    <location>
        <begin position="302"/>
        <end position="303"/>
    </location>
    <ligand>
        <name>S-adenosyl-L-methionine</name>
        <dbReference type="ChEBI" id="CHEBI:59789"/>
    </ligand>
</feature>
<keyword evidence="13" id="KW-1185">Reference proteome</keyword>
<evidence type="ECO:0000259" key="11">
    <source>
        <dbReference type="PROSITE" id="PS51684"/>
    </source>
</evidence>
<evidence type="ECO:0000256" key="7">
    <source>
        <dbReference type="ARBA" id="ARBA00023128"/>
    </source>
</evidence>
<evidence type="ECO:0000313" key="12">
    <source>
        <dbReference type="EMBL" id="KAK7204020.1"/>
    </source>
</evidence>
<keyword evidence="2 9" id="KW-0963">Cytoplasm</keyword>
<comment type="catalytic activity">
    <reaction evidence="9">
        <text>guanosine(37) in tRNA + S-adenosyl-L-methionine = N(1)-methylguanosine(37) in tRNA + S-adenosyl-L-homocysteine + H(+)</text>
        <dbReference type="Rhea" id="RHEA:36899"/>
        <dbReference type="Rhea" id="RHEA-COMP:10145"/>
        <dbReference type="Rhea" id="RHEA-COMP:10147"/>
        <dbReference type="ChEBI" id="CHEBI:15378"/>
        <dbReference type="ChEBI" id="CHEBI:57856"/>
        <dbReference type="ChEBI" id="CHEBI:59789"/>
        <dbReference type="ChEBI" id="CHEBI:73542"/>
        <dbReference type="ChEBI" id="CHEBI:74269"/>
        <dbReference type="EC" id="2.1.1.228"/>
    </reaction>
</comment>
<dbReference type="HAMAP" id="MF_03152">
    <property type="entry name" value="TRM5"/>
    <property type="match status" value="1"/>
</dbReference>
<evidence type="ECO:0000256" key="1">
    <source>
        <dbReference type="ARBA" id="ARBA00009775"/>
    </source>
</evidence>
<feature type="compositionally biased region" description="Basic residues" evidence="10">
    <location>
        <begin position="371"/>
        <end position="381"/>
    </location>
</feature>
<gene>
    <name evidence="9" type="primary">TRM5</name>
    <name evidence="12" type="ORF">BZA70DRAFT_299688</name>
</gene>
<dbReference type="InterPro" id="IPR030382">
    <property type="entry name" value="MeTrfase_TRM5/TYW2"/>
</dbReference>
<comment type="similarity">
    <text evidence="9">Belongs to the TRM5 / TYW2 family.</text>
</comment>
<keyword evidence="5 9" id="KW-0949">S-adenosyl-L-methionine</keyword>
<keyword evidence="6 9" id="KW-0819">tRNA processing</keyword>
<dbReference type="EMBL" id="JBBJBU010000009">
    <property type="protein sequence ID" value="KAK7204020.1"/>
    <property type="molecule type" value="Genomic_DNA"/>
</dbReference>
<organism evidence="12 13">
    <name type="scientific">Myxozyma melibiosi</name>
    <dbReference type="NCBI Taxonomy" id="54550"/>
    <lineage>
        <taxon>Eukaryota</taxon>
        <taxon>Fungi</taxon>
        <taxon>Dikarya</taxon>
        <taxon>Ascomycota</taxon>
        <taxon>Saccharomycotina</taxon>
        <taxon>Lipomycetes</taxon>
        <taxon>Lipomycetales</taxon>
        <taxon>Lipomycetaceae</taxon>
        <taxon>Myxozyma</taxon>
    </lineage>
</organism>
<keyword evidence="3 9" id="KW-0489">Methyltransferase</keyword>
<dbReference type="InterPro" id="IPR029063">
    <property type="entry name" value="SAM-dependent_MTases_sf"/>
</dbReference>
<feature type="domain" description="SAM-dependent methyltransferase TRM5/TYW2-type" evidence="11">
    <location>
        <begin position="147"/>
        <end position="492"/>
    </location>
</feature>
<feature type="binding site" evidence="9">
    <location>
        <position position="398"/>
    </location>
    <ligand>
        <name>S-adenosyl-L-methionine</name>
        <dbReference type="ChEBI" id="CHEBI:59789"/>
    </ligand>
</feature>
<feature type="region of interest" description="Disordered" evidence="10">
    <location>
        <begin position="329"/>
        <end position="386"/>
    </location>
</feature>